<dbReference type="Proteomes" id="UP000014254">
    <property type="component" value="Unassembled WGS sequence"/>
</dbReference>
<organism evidence="10 11">
    <name type="scientific">Mucor circinelloides f. circinelloides (strain 1006PhL)</name>
    <name type="common">Mucormycosis agent</name>
    <name type="synonym">Calyptromyces circinelloides</name>
    <dbReference type="NCBI Taxonomy" id="1220926"/>
    <lineage>
        <taxon>Eukaryota</taxon>
        <taxon>Fungi</taxon>
        <taxon>Fungi incertae sedis</taxon>
        <taxon>Mucoromycota</taxon>
        <taxon>Mucoromycotina</taxon>
        <taxon>Mucoromycetes</taxon>
        <taxon>Mucorales</taxon>
        <taxon>Mucorineae</taxon>
        <taxon>Mucoraceae</taxon>
        <taxon>Mucor</taxon>
    </lineage>
</organism>
<evidence type="ECO:0000256" key="1">
    <source>
        <dbReference type="ARBA" id="ARBA00004123"/>
    </source>
</evidence>
<keyword evidence="3" id="KW-0805">Transcription regulation</keyword>
<feature type="compositionally biased region" description="Low complexity" evidence="8">
    <location>
        <begin position="620"/>
        <end position="643"/>
    </location>
</feature>
<evidence type="ECO:0000256" key="3">
    <source>
        <dbReference type="ARBA" id="ARBA00023015"/>
    </source>
</evidence>
<feature type="compositionally biased region" description="Polar residues" evidence="8">
    <location>
        <begin position="750"/>
        <end position="759"/>
    </location>
</feature>
<feature type="compositionally biased region" description="Polar residues" evidence="8">
    <location>
        <begin position="376"/>
        <end position="390"/>
    </location>
</feature>
<dbReference type="eggNOG" id="KOG0627">
    <property type="taxonomic scope" value="Eukaryota"/>
</dbReference>
<dbReference type="PANTHER" id="PTHR10015:SF427">
    <property type="entry name" value="HEAT SHOCK FACTOR PROTEIN"/>
    <property type="match status" value="1"/>
</dbReference>
<dbReference type="FunFam" id="1.10.10.10:FF:000027">
    <property type="entry name" value="Heat shock transcription factor 1"/>
    <property type="match status" value="1"/>
</dbReference>
<protein>
    <recommendedName>
        <fullName evidence="9">HSF-type DNA-binding domain-containing protein</fullName>
    </recommendedName>
</protein>
<feature type="compositionally biased region" description="Polar residues" evidence="8">
    <location>
        <begin position="301"/>
        <end position="311"/>
    </location>
</feature>
<dbReference type="OrthoDB" id="60033at2759"/>
<reference evidence="11" key="1">
    <citation type="submission" date="2013-05" db="EMBL/GenBank/DDBJ databases">
        <title>The Genome sequence of Mucor circinelloides f. circinelloides 1006PhL.</title>
        <authorList>
            <consortium name="The Broad Institute Genomics Platform"/>
            <person name="Cuomo C."/>
            <person name="Earl A."/>
            <person name="Findley K."/>
            <person name="Lee S.C."/>
            <person name="Walker B."/>
            <person name="Young S."/>
            <person name="Zeng Q."/>
            <person name="Gargeya S."/>
            <person name="Fitzgerald M."/>
            <person name="Haas B."/>
            <person name="Abouelleil A."/>
            <person name="Allen A.W."/>
            <person name="Alvarado L."/>
            <person name="Arachchi H.M."/>
            <person name="Berlin A.M."/>
            <person name="Chapman S.B."/>
            <person name="Gainer-Dewar J."/>
            <person name="Goldberg J."/>
            <person name="Griggs A."/>
            <person name="Gujja S."/>
            <person name="Hansen M."/>
            <person name="Howarth C."/>
            <person name="Imamovic A."/>
            <person name="Ireland A."/>
            <person name="Larimer J."/>
            <person name="McCowan C."/>
            <person name="Murphy C."/>
            <person name="Pearson M."/>
            <person name="Poon T.W."/>
            <person name="Priest M."/>
            <person name="Roberts A."/>
            <person name="Saif S."/>
            <person name="Shea T."/>
            <person name="Sisk P."/>
            <person name="Sykes S."/>
            <person name="Wortman J."/>
            <person name="Nusbaum C."/>
            <person name="Birren B."/>
        </authorList>
    </citation>
    <scope>NUCLEOTIDE SEQUENCE [LARGE SCALE GENOMIC DNA]</scope>
    <source>
        <strain evidence="11">1006PhL</strain>
    </source>
</reference>
<evidence type="ECO:0000259" key="9">
    <source>
        <dbReference type="SMART" id="SM00415"/>
    </source>
</evidence>
<feature type="compositionally biased region" description="Polar residues" evidence="8">
    <location>
        <begin position="766"/>
        <end position="793"/>
    </location>
</feature>
<sequence>MAHNSRGTHNPTNPTRKRPFTNEHPTQHEFVDSNPLGIQPSNSANSSNKPSPSTKRKRQQPPTAFAVATSSANNTNTVIGPSNAYINLPHKMPSQRSVPAFLHKLYNMVGDPSTDPFIRWSADGNSFLVEGHEEFARLILPRFYKHNTFASFVRQLNMYDFHKVPHLQQGVLLTCNNNPSVEIWEFSSPNFQRSRPDLLILVTRKRNRDRQGNADPVNLGALVKEISAIKKHQTNITADLRNLHRDNEVIWQETLAAREKHQKHQQVISKILQFLTAVFSNDHNMLTNLTNEGTLNSNKQLQQPAVESNKQQGHKHTHNNNMKSLSKSISQCNVSNRDSSCDSALGSSDSGVNSSDSGNSSGNGSSSDGDDESKPAASNTSEPTDTTINDTSSSENTPSTSSKQDEVVDRKQKGRAYVSPVDAVAVTEQHMPSVHQQDIGQPAARSAQAITNDIDQLQENVESLAAQLGIDPTQLSNDYWTDFGGFSESYNGMINSASRVDKRRLFDLADGKKKTRHHQPLPQQSSDYLPVPQCNDIHPNNTLLSPYIDEQQQTYRNENTYMPNGYSSPNDQLTNSNDFSFQLSQLGHLLKSVNGTLKHHNGGASELKEAKAGYQQMNANPINVAPIPNNVPSSSFSPHHSQPATTNPSSSDLYNTYYNDNTLIYTTSNSKNALQQLQPFSSMSPQSHHLYYRPDQPPQHNNMKNTNTHSDSSQPKQAPHAASYYVDPASIIPSQPQQEHLYKQSPPLYQANSFSYSPQQAPPQPHSTMYPQQRRASTNPAGASFLADQSTTEKANRTAYC</sequence>
<feature type="compositionally biased region" description="Polar residues" evidence="8">
    <location>
        <begin position="319"/>
        <end position="337"/>
    </location>
</feature>
<feature type="region of interest" description="Disordered" evidence="8">
    <location>
        <begin position="620"/>
        <end position="653"/>
    </location>
</feature>
<evidence type="ECO:0000256" key="2">
    <source>
        <dbReference type="ARBA" id="ARBA00006403"/>
    </source>
</evidence>
<dbReference type="Gene3D" id="1.10.10.10">
    <property type="entry name" value="Winged helix-like DNA-binding domain superfamily/Winged helix DNA-binding domain"/>
    <property type="match status" value="1"/>
</dbReference>
<dbReference type="STRING" id="1220926.S2JPM6"/>
<keyword evidence="6" id="KW-0539">Nucleus</keyword>
<feature type="region of interest" description="Disordered" evidence="8">
    <location>
        <begin position="1"/>
        <end position="73"/>
    </location>
</feature>
<dbReference type="InParanoid" id="S2JPM6"/>
<keyword evidence="5" id="KW-0804">Transcription</keyword>
<feature type="compositionally biased region" description="Low complexity" evidence="8">
    <location>
        <begin position="40"/>
        <end position="53"/>
    </location>
</feature>
<evidence type="ECO:0000256" key="4">
    <source>
        <dbReference type="ARBA" id="ARBA00023125"/>
    </source>
</evidence>
<feature type="region of interest" description="Disordered" evidence="8">
    <location>
        <begin position="683"/>
        <end position="721"/>
    </location>
</feature>
<evidence type="ECO:0000313" key="10">
    <source>
        <dbReference type="EMBL" id="EPB81720.1"/>
    </source>
</evidence>
<evidence type="ECO:0000256" key="7">
    <source>
        <dbReference type="RuleBase" id="RU004020"/>
    </source>
</evidence>
<dbReference type="PRINTS" id="PR00056">
    <property type="entry name" value="HSFDOMAIN"/>
</dbReference>
<keyword evidence="4" id="KW-0238">DNA-binding</keyword>
<keyword evidence="11" id="KW-1185">Reference proteome</keyword>
<dbReference type="VEuPathDB" id="FungiDB:HMPREF1544_11539"/>
<gene>
    <name evidence="10" type="ORF">HMPREF1544_11539</name>
</gene>
<feature type="compositionally biased region" description="Low complexity" evidence="8">
    <location>
        <begin position="341"/>
        <end position="367"/>
    </location>
</feature>
<dbReference type="SUPFAM" id="SSF46785">
    <property type="entry name" value="Winged helix' DNA-binding domain"/>
    <property type="match status" value="1"/>
</dbReference>
<feature type="domain" description="HSF-type DNA-binding" evidence="9">
    <location>
        <begin position="97"/>
        <end position="205"/>
    </location>
</feature>
<comment type="similarity">
    <text evidence="2 7">Belongs to the HSF family.</text>
</comment>
<evidence type="ECO:0000256" key="8">
    <source>
        <dbReference type="SAM" id="MobiDB-lite"/>
    </source>
</evidence>
<dbReference type="GO" id="GO:0005634">
    <property type="term" value="C:nucleus"/>
    <property type="evidence" value="ECO:0007669"/>
    <property type="project" value="UniProtKB-SubCell"/>
</dbReference>
<dbReference type="GO" id="GO:0003700">
    <property type="term" value="F:DNA-binding transcription factor activity"/>
    <property type="evidence" value="ECO:0007669"/>
    <property type="project" value="InterPro"/>
</dbReference>
<dbReference type="AlphaFoldDB" id="S2JPM6"/>
<evidence type="ECO:0000256" key="6">
    <source>
        <dbReference type="ARBA" id="ARBA00023242"/>
    </source>
</evidence>
<feature type="compositionally biased region" description="Polar residues" evidence="8">
    <location>
        <begin position="644"/>
        <end position="653"/>
    </location>
</feature>
<feature type="compositionally biased region" description="Low complexity" evidence="8">
    <location>
        <begin position="391"/>
        <end position="402"/>
    </location>
</feature>
<dbReference type="Pfam" id="PF00447">
    <property type="entry name" value="HSF_DNA-bind"/>
    <property type="match status" value="1"/>
</dbReference>
<proteinExistence type="inferred from homology"/>
<dbReference type="GO" id="GO:0043565">
    <property type="term" value="F:sequence-specific DNA binding"/>
    <property type="evidence" value="ECO:0007669"/>
    <property type="project" value="InterPro"/>
</dbReference>
<feature type="compositionally biased region" description="Polar residues" evidence="8">
    <location>
        <begin position="1"/>
        <end position="14"/>
    </location>
</feature>
<dbReference type="InterPro" id="IPR000232">
    <property type="entry name" value="HSF_DNA-bd"/>
</dbReference>
<comment type="subcellular location">
    <subcellularLocation>
        <location evidence="1">Nucleus</location>
    </subcellularLocation>
</comment>
<dbReference type="SMART" id="SM00415">
    <property type="entry name" value="HSF"/>
    <property type="match status" value="1"/>
</dbReference>
<feature type="compositionally biased region" description="Polar residues" evidence="8">
    <location>
        <begin position="698"/>
        <end position="716"/>
    </location>
</feature>
<feature type="region of interest" description="Disordered" evidence="8">
    <location>
        <begin position="301"/>
        <end position="416"/>
    </location>
</feature>
<dbReference type="InterPro" id="IPR036388">
    <property type="entry name" value="WH-like_DNA-bd_sf"/>
</dbReference>
<evidence type="ECO:0000256" key="5">
    <source>
        <dbReference type="ARBA" id="ARBA00023163"/>
    </source>
</evidence>
<dbReference type="PANTHER" id="PTHR10015">
    <property type="entry name" value="HEAT SHOCK TRANSCRIPTION FACTOR"/>
    <property type="match status" value="1"/>
</dbReference>
<dbReference type="EMBL" id="KE124152">
    <property type="protein sequence ID" value="EPB81720.1"/>
    <property type="molecule type" value="Genomic_DNA"/>
</dbReference>
<evidence type="ECO:0000313" key="11">
    <source>
        <dbReference type="Proteomes" id="UP000014254"/>
    </source>
</evidence>
<feature type="region of interest" description="Disordered" evidence="8">
    <location>
        <begin position="749"/>
        <end position="801"/>
    </location>
</feature>
<name>S2JPM6_MUCC1</name>
<dbReference type="InterPro" id="IPR036390">
    <property type="entry name" value="WH_DNA-bd_sf"/>
</dbReference>
<accession>S2JPM6</accession>